<organism evidence="1 2">
    <name type="scientific">Dactylonectria estremocensis</name>
    <dbReference type="NCBI Taxonomy" id="1079267"/>
    <lineage>
        <taxon>Eukaryota</taxon>
        <taxon>Fungi</taxon>
        <taxon>Dikarya</taxon>
        <taxon>Ascomycota</taxon>
        <taxon>Pezizomycotina</taxon>
        <taxon>Sordariomycetes</taxon>
        <taxon>Hypocreomycetidae</taxon>
        <taxon>Hypocreales</taxon>
        <taxon>Nectriaceae</taxon>
        <taxon>Dactylonectria</taxon>
    </lineage>
</organism>
<gene>
    <name evidence="1" type="ORF">B0J13DRAFT_624525</name>
</gene>
<name>A0A9P9EL72_9HYPO</name>
<evidence type="ECO:0000313" key="2">
    <source>
        <dbReference type="Proteomes" id="UP000717696"/>
    </source>
</evidence>
<evidence type="ECO:0000313" key="1">
    <source>
        <dbReference type="EMBL" id="KAH7139693.1"/>
    </source>
</evidence>
<keyword evidence="2" id="KW-1185">Reference proteome</keyword>
<reference evidence="1" key="1">
    <citation type="journal article" date="2021" name="Nat. Commun.">
        <title>Genetic determinants of endophytism in the Arabidopsis root mycobiome.</title>
        <authorList>
            <person name="Mesny F."/>
            <person name="Miyauchi S."/>
            <person name="Thiergart T."/>
            <person name="Pickel B."/>
            <person name="Atanasova L."/>
            <person name="Karlsson M."/>
            <person name="Huettel B."/>
            <person name="Barry K.W."/>
            <person name="Haridas S."/>
            <person name="Chen C."/>
            <person name="Bauer D."/>
            <person name="Andreopoulos W."/>
            <person name="Pangilinan J."/>
            <person name="LaButti K."/>
            <person name="Riley R."/>
            <person name="Lipzen A."/>
            <person name="Clum A."/>
            <person name="Drula E."/>
            <person name="Henrissat B."/>
            <person name="Kohler A."/>
            <person name="Grigoriev I.V."/>
            <person name="Martin F.M."/>
            <person name="Hacquard S."/>
        </authorList>
    </citation>
    <scope>NUCLEOTIDE SEQUENCE</scope>
    <source>
        <strain evidence="1">MPI-CAGE-AT-0021</strain>
    </source>
</reference>
<dbReference type="AlphaFoldDB" id="A0A9P9EL72"/>
<dbReference type="OrthoDB" id="73875at2759"/>
<comment type="caution">
    <text evidence="1">The sequence shown here is derived from an EMBL/GenBank/DDBJ whole genome shotgun (WGS) entry which is preliminary data.</text>
</comment>
<sequence length="336" mass="39920">MASSINQRDREIMEKFMMNLRNEFIQDIPAGHLTSAYHTCFKGFKGRPLKFRGEPPTEIILETAFQIPHIPITPQDCPGNSLRIPRNSRYCTRCNVNDRNIYQPTYCDSWLVMHLHIPLDEHTFEPVSRRSIPGIKAITIYPSQAIYVPEDNKVQPRAEWRFHFDPRKDHYDQSPNRDYNKRGQVFFFNDDDDRDLWYPGKDRWYPGTNIPQFVEGKVFVNRDLLNDFGRWLINDGALSKLSLQKIWPHINDRKLHRDKFPTCDNFVEKFFNTNWNSDGTEAQRLLSHDNIPRNIYFTYVKQYYSQYGDDRKGYLEICGRQRNKSDKKEVSVKLLI</sequence>
<dbReference type="EMBL" id="JAGMUU010000014">
    <property type="protein sequence ID" value="KAH7139693.1"/>
    <property type="molecule type" value="Genomic_DNA"/>
</dbReference>
<protein>
    <submittedName>
        <fullName evidence="1">Uncharacterized protein</fullName>
    </submittedName>
</protein>
<accession>A0A9P9EL72</accession>
<proteinExistence type="predicted"/>
<dbReference type="Proteomes" id="UP000717696">
    <property type="component" value="Unassembled WGS sequence"/>
</dbReference>